<dbReference type="InterPro" id="IPR039448">
    <property type="entry name" value="Beta_helix"/>
</dbReference>
<dbReference type="KEGG" id="rdi:CMV14_23560"/>
<evidence type="ECO:0000313" key="3">
    <source>
        <dbReference type="EMBL" id="PCE40507.1"/>
    </source>
</evidence>
<sequence length="333" mass="35977">MWRFLSLLAVVSSPLSAAPFIVEETGQSYGRLVDAVVAIGDGAGTIRIAPGRYTDCAVQERGRITYRAERPLTAIFAGGICEGKAALVLRGQGAVVDGLVFEDFRVADGNGAGIRIEQGPLTVSNSLFRNSEQGILGGGDDSKSDIVIDRSTFSGLGRCDRGLACAHSIYLSGYRSVTVRRSRFEKGTGGHYVKSRAARIEVSDCSFDDSQGRTTNYMIDLPEGATGRIARNIFVQGANKENHAAFIAVAAEGLRNSSKGLAIVDNDARQVPSAGWPTALLADWSGSTKAILRNRIGARIEPHLAVKPENPDFVDKVEARLRYYVMRFREKYL</sequence>
<dbReference type="InterPro" id="IPR011050">
    <property type="entry name" value="Pectin_lyase_fold/virulence"/>
</dbReference>
<dbReference type="Gene3D" id="2.160.20.10">
    <property type="entry name" value="Single-stranded right-handed beta-helix, Pectin lyase-like"/>
    <property type="match status" value="1"/>
</dbReference>
<dbReference type="RefSeq" id="WP_066968247.1">
    <property type="nucleotide sequence ID" value="NZ_CP023449.1"/>
</dbReference>
<reference evidence="3 4" key="1">
    <citation type="submission" date="2017-09" db="EMBL/GenBank/DDBJ databases">
        <title>The Catabolism of 3,6-Dichlorosalicylic acid is Initiated by the Cytochrome P450 Monooxygenase DsmABC in Rhizorhabdus dicambivorans Ndbn-20.</title>
        <authorList>
            <person name="Na L."/>
        </authorList>
    </citation>
    <scope>NUCLEOTIDE SEQUENCE [LARGE SCALE GENOMIC DNA]</scope>
    <source>
        <strain evidence="3 4">Ndbn-20m</strain>
    </source>
</reference>
<gene>
    <name evidence="3" type="ORF">COO09_20070</name>
</gene>
<evidence type="ECO:0000256" key="1">
    <source>
        <dbReference type="SAM" id="SignalP"/>
    </source>
</evidence>
<keyword evidence="4" id="KW-1185">Reference proteome</keyword>
<dbReference type="Proteomes" id="UP000218934">
    <property type="component" value="Unassembled WGS sequence"/>
</dbReference>
<dbReference type="EMBL" id="NWUF01000027">
    <property type="protein sequence ID" value="PCE40507.1"/>
    <property type="molecule type" value="Genomic_DNA"/>
</dbReference>
<dbReference type="SUPFAM" id="SSF51126">
    <property type="entry name" value="Pectin lyase-like"/>
    <property type="match status" value="1"/>
</dbReference>
<protein>
    <recommendedName>
        <fullName evidence="2">Right handed beta helix domain-containing protein</fullName>
    </recommendedName>
</protein>
<feature type="domain" description="Right handed beta helix" evidence="2">
    <location>
        <begin position="99"/>
        <end position="238"/>
    </location>
</feature>
<feature type="signal peptide" evidence="1">
    <location>
        <begin position="1"/>
        <end position="17"/>
    </location>
</feature>
<dbReference type="OrthoDB" id="7237303at2"/>
<feature type="chain" id="PRO_5012833559" description="Right handed beta helix domain-containing protein" evidence="1">
    <location>
        <begin position="18"/>
        <end position="333"/>
    </location>
</feature>
<comment type="caution">
    <text evidence="3">The sequence shown here is derived from an EMBL/GenBank/DDBJ whole genome shotgun (WGS) entry which is preliminary data.</text>
</comment>
<accession>A0A2A4FQR3</accession>
<evidence type="ECO:0000313" key="4">
    <source>
        <dbReference type="Proteomes" id="UP000218934"/>
    </source>
</evidence>
<dbReference type="AlphaFoldDB" id="A0A2A4FQR3"/>
<dbReference type="InterPro" id="IPR012334">
    <property type="entry name" value="Pectin_lyas_fold"/>
</dbReference>
<keyword evidence="1" id="KW-0732">Signal</keyword>
<dbReference type="Pfam" id="PF13229">
    <property type="entry name" value="Beta_helix"/>
    <property type="match status" value="1"/>
</dbReference>
<evidence type="ECO:0000259" key="2">
    <source>
        <dbReference type="Pfam" id="PF13229"/>
    </source>
</evidence>
<proteinExistence type="predicted"/>
<organism evidence="3 4">
    <name type="scientific">Rhizorhabdus dicambivorans</name>
    <dbReference type="NCBI Taxonomy" id="1850238"/>
    <lineage>
        <taxon>Bacteria</taxon>
        <taxon>Pseudomonadati</taxon>
        <taxon>Pseudomonadota</taxon>
        <taxon>Alphaproteobacteria</taxon>
        <taxon>Sphingomonadales</taxon>
        <taxon>Sphingomonadaceae</taxon>
        <taxon>Rhizorhabdus</taxon>
    </lineage>
</organism>
<name>A0A2A4FQR3_9SPHN</name>